<keyword evidence="5 8" id="KW-1133">Transmembrane helix</keyword>
<dbReference type="OrthoDB" id="195377at2"/>
<evidence type="ECO:0000313" key="10">
    <source>
        <dbReference type="Proteomes" id="UP000199533"/>
    </source>
</evidence>
<dbReference type="Gene3D" id="3.30.420.270">
    <property type="match status" value="1"/>
</dbReference>
<dbReference type="Pfam" id="PF02472">
    <property type="entry name" value="ExbD"/>
    <property type="match status" value="1"/>
</dbReference>
<feature type="transmembrane region" description="Helical" evidence="8">
    <location>
        <begin position="16"/>
        <end position="37"/>
    </location>
</feature>
<name>A0A1I4EC51_9PROT</name>
<evidence type="ECO:0000256" key="2">
    <source>
        <dbReference type="ARBA" id="ARBA00005811"/>
    </source>
</evidence>
<gene>
    <name evidence="9" type="ORF">SAMN05216302_102733</name>
</gene>
<keyword evidence="7" id="KW-0813">Transport</keyword>
<dbReference type="GO" id="GO:0015031">
    <property type="term" value="P:protein transport"/>
    <property type="evidence" value="ECO:0007669"/>
    <property type="project" value="UniProtKB-KW"/>
</dbReference>
<keyword evidence="7" id="KW-0653">Protein transport</keyword>
<evidence type="ECO:0000256" key="8">
    <source>
        <dbReference type="SAM" id="Phobius"/>
    </source>
</evidence>
<protein>
    <submittedName>
        <fullName evidence="9">Outer membrane transport energization protein ExbD</fullName>
    </submittedName>
</protein>
<reference evidence="10" key="1">
    <citation type="submission" date="2016-10" db="EMBL/GenBank/DDBJ databases">
        <authorList>
            <person name="Varghese N."/>
            <person name="Submissions S."/>
        </authorList>
    </citation>
    <scope>NUCLEOTIDE SEQUENCE [LARGE SCALE GENOMIC DNA]</scope>
    <source>
        <strain evidence="10">Nm69</strain>
    </source>
</reference>
<sequence>MKYHDDPIETDATIDIGPMIDIVFILLIFFMVTTTFVKDMKLELERPKASSAVAASSKAIRLFVDQHGDTYLDGEPVRMWLIQSKLRDLLSTSTSKVVLVITDEGVPAGKLVEVVDQARLSGAESVGVATKKEAG</sequence>
<dbReference type="RefSeq" id="WP_090701589.1">
    <property type="nucleotide sequence ID" value="NZ_FOSP01000027.1"/>
</dbReference>
<keyword evidence="3" id="KW-1003">Cell membrane</keyword>
<accession>A0A1I4EC51</accession>
<dbReference type="PANTHER" id="PTHR30558:SF3">
    <property type="entry name" value="BIOPOLYMER TRANSPORT PROTEIN EXBD-RELATED"/>
    <property type="match status" value="1"/>
</dbReference>
<organism evidence="9 10">
    <name type="scientific">Nitrosomonas aestuarii</name>
    <dbReference type="NCBI Taxonomy" id="52441"/>
    <lineage>
        <taxon>Bacteria</taxon>
        <taxon>Pseudomonadati</taxon>
        <taxon>Pseudomonadota</taxon>
        <taxon>Betaproteobacteria</taxon>
        <taxon>Nitrosomonadales</taxon>
        <taxon>Nitrosomonadaceae</taxon>
        <taxon>Nitrosomonas</taxon>
    </lineage>
</organism>
<comment type="subcellular location">
    <subcellularLocation>
        <location evidence="1">Cell membrane</location>
        <topology evidence="1">Single-pass membrane protein</topology>
    </subcellularLocation>
    <subcellularLocation>
        <location evidence="7">Cell membrane</location>
        <topology evidence="7">Single-pass type II membrane protein</topology>
    </subcellularLocation>
</comment>
<evidence type="ECO:0000256" key="3">
    <source>
        <dbReference type="ARBA" id="ARBA00022475"/>
    </source>
</evidence>
<evidence type="ECO:0000256" key="7">
    <source>
        <dbReference type="RuleBase" id="RU003879"/>
    </source>
</evidence>
<evidence type="ECO:0000313" key="9">
    <source>
        <dbReference type="EMBL" id="SFL03374.1"/>
    </source>
</evidence>
<evidence type="ECO:0000256" key="5">
    <source>
        <dbReference type="ARBA" id="ARBA00022989"/>
    </source>
</evidence>
<dbReference type="GO" id="GO:0005886">
    <property type="term" value="C:plasma membrane"/>
    <property type="evidence" value="ECO:0007669"/>
    <property type="project" value="UniProtKB-SubCell"/>
</dbReference>
<dbReference type="EMBL" id="FOSP01000027">
    <property type="protein sequence ID" value="SFL03374.1"/>
    <property type="molecule type" value="Genomic_DNA"/>
</dbReference>
<dbReference type="PANTHER" id="PTHR30558">
    <property type="entry name" value="EXBD MEMBRANE COMPONENT OF PMF-DRIVEN MACROMOLECULE IMPORT SYSTEM"/>
    <property type="match status" value="1"/>
</dbReference>
<dbReference type="InterPro" id="IPR003400">
    <property type="entry name" value="ExbD"/>
</dbReference>
<dbReference type="GO" id="GO:0022857">
    <property type="term" value="F:transmembrane transporter activity"/>
    <property type="evidence" value="ECO:0007669"/>
    <property type="project" value="InterPro"/>
</dbReference>
<keyword evidence="6 8" id="KW-0472">Membrane</keyword>
<proteinExistence type="inferred from homology"/>
<evidence type="ECO:0000256" key="1">
    <source>
        <dbReference type="ARBA" id="ARBA00004162"/>
    </source>
</evidence>
<dbReference type="Proteomes" id="UP000199533">
    <property type="component" value="Unassembled WGS sequence"/>
</dbReference>
<evidence type="ECO:0000256" key="4">
    <source>
        <dbReference type="ARBA" id="ARBA00022692"/>
    </source>
</evidence>
<dbReference type="STRING" id="52441.SAMN05216302_102733"/>
<comment type="similarity">
    <text evidence="2 7">Belongs to the ExbD/TolR family.</text>
</comment>
<keyword evidence="10" id="KW-1185">Reference proteome</keyword>
<keyword evidence="4 7" id="KW-0812">Transmembrane</keyword>
<dbReference type="AlphaFoldDB" id="A0A1I4EC51"/>
<evidence type="ECO:0000256" key="6">
    <source>
        <dbReference type="ARBA" id="ARBA00023136"/>
    </source>
</evidence>